<proteinExistence type="predicted"/>
<evidence type="ECO:0000313" key="3">
    <source>
        <dbReference type="Proteomes" id="UP000295258"/>
    </source>
</evidence>
<protein>
    <submittedName>
        <fullName evidence="2">DUF4158 domain-containing protein</fullName>
    </submittedName>
</protein>
<reference evidence="2 3" key="1">
    <citation type="submission" date="2019-03" db="EMBL/GenBank/DDBJ databases">
        <title>Draft genome sequences of novel Actinobacteria.</title>
        <authorList>
            <person name="Sahin N."/>
            <person name="Ay H."/>
            <person name="Saygin H."/>
        </authorList>
    </citation>
    <scope>NUCLEOTIDE SEQUENCE [LARGE SCALE GENOMIC DNA]</scope>
    <source>
        <strain evidence="2 3">KC310</strain>
    </source>
</reference>
<organism evidence="2 3">
    <name type="scientific">Nonomuraea deserti</name>
    <dbReference type="NCBI Taxonomy" id="1848322"/>
    <lineage>
        <taxon>Bacteria</taxon>
        <taxon>Bacillati</taxon>
        <taxon>Actinomycetota</taxon>
        <taxon>Actinomycetes</taxon>
        <taxon>Streptosporangiales</taxon>
        <taxon>Streptosporangiaceae</taxon>
        <taxon>Nonomuraea</taxon>
    </lineage>
</organism>
<dbReference type="AlphaFoldDB" id="A0A4R4VJE6"/>
<dbReference type="Pfam" id="PF13700">
    <property type="entry name" value="DUF4158"/>
    <property type="match status" value="1"/>
</dbReference>
<dbReference type="Proteomes" id="UP000295258">
    <property type="component" value="Unassembled WGS sequence"/>
</dbReference>
<comment type="caution">
    <text evidence="2">The sequence shown here is derived from an EMBL/GenBank/DDBJ whole genome shotgun (WGS) entry which is preliminary data.</text>
</comment>
<sequence>MWPSSTRGRPHPVDRLGMLVQLCTLPWLGFVPDDVTAAPAVAVARVAERLGGDPGGAAAVR</sequence>
<dbReference type="InterPro" id="IPR025296">
    <property type="entry name" value="DUF4158"/>
</dbReference>
<evidence type="ECO:0000259" key="1">
    <source>
        <dbReference type="Pfam" id="PF13700"/>
    </source>
</evidence>
<feature type="domain" description="DUF4158" evidence="1">
    <location>
        <begin position="8"/>
        <end position="54"/>
    </location>
</feature>
<name>A0A4R4VJE6_9ACTN</name>
<evidence type="ECO:0000313" key="2">
    <source>
        <dbReference type="EMBL" id="TDD02953.1"/>
    </source>
</evidence>
<gene>
    <name evidence="2" type="ORF">E1292_22230</name>
</gene>
<keyword evidence="3" id="KW-1185">Reference proteome</keyword>
<accession>A0A4R4VJE6</accession>
<dbReference type="EMBL" id="SMKO01000059">
    <property type="protein sequence ID" value="TDD02953.1"/>
    <property type="molecule type" value="Genomic_DNA"/>
</dbReference>